<dbReference type="Gene3D" id="2.170.270.10">
    <property type="entry name" value="SET domain"/>
    <property type="match status" value="1"/>
</dbReference>
<dbReference type="InterPro" id="IPR011990">
    <property type="entry name" value="TPR-like_helical_dom_sf"/>
</dbReference>
<dbReference type="SUPFAM" id="SSF82199">
    <property type="entry name" value="SET domain"/>
    <property type="match status" value="1"/>
</dbReference>
<evidence type="ECO:0000259" key="2">
    <source>
        <dbReference type="PROSITE" id="PS50280"/>
    </source>
</evidence>
<dbReference type="InterPro" id="IPR001214">
    <property type="entry name" value="SET_dom"/>
</dbReference>
<comment type="caution">
    <text evidence="3">The sequence shown here is derived from an EMBL/GenBank/DDBJ whole genome shotgun (WGS) entry which is preliminary data.</text>
</comment>
<dbReference type="InterPro" id="IPR053185">
    <property type="entry name" value="SET_domain_protein"/>
</dbReference>
<reference evidence="3" key="2">
    <citation type="submission" date="2023-05" db="EMBL/GenBank/DDBJ databases">
        <authorList>
            <consortium name="Lawrence Berkeley National Laboratory"/>
            <person name="Steindorff A."/>
            <person name="Hensen N."/>
            <person name="Bonometti L."/>
            <person name="Westerberg I."/>
            <person name="Brannstrom I.O."/>
            <person name="Guillou S."/>
            <person name="Cros-Aarteil S."/>
            <person name="Calhoun S."/>
            <person name="Haridas S."/>
            <person name="Kuo A."/>
            <person name="Mondo S."/>
            <person name="Pangilinan J."/>
            <person name="Riley R."/>
            <person name="Labutti K."/>
            <person name="Andreopoulos B."/>
            <person name="Lipzen A."/>
            <person name="Chen C."/>
            <person name="Yanf M."/>
            <person name="Daum C."/>
            <person name="Ng V."/>
            <person name="Clum A."/>
            <person name="Ohm R."/>
            <person name="Martin F."/>
            <person name="Silar P."/>
            <person name="Natvig D."/>
            <person name="Lalanne C."/>
            <person name="Gautier V."/>
            <person name="Ament-Velasquez S.L."/>
            <person name="Kruys A."/>
            <person name="Hutchinson M.I."/>
            <person name="Powell A.J."/>
            <person name="Barry K."/>
            <person name="Miller A.N."/>
            <person name="Grigoriev I.V."/>
            <person name="Debuchy R."/>
            <person name="Gladieux P."/>
            <person name="Thoren M.H."/>
            <person name="Johannesson H."/>
        </authorList>
    </citation>
    <scope>NUCLEOTIDE SEQUENCE</scope>
    <source>
        <strain evidence="3">PSN309</strain>
    </source>
</reference>
<dbReference type="Proteomes" id="UP001302126">
    <property type="component" value="Unassembled WGS sequence"/>
</dbReference>
<proteinExistence type="predicted"/>
<dbReference type="EMBL" id="MU864498">
    <property type="protein sequence ID" value="KAK4184246.1"/>
    <property type="molecule type" value="Genomic_DNA"/>
</dbReference>
<dbReference type="CDD" id="cd20071">
    <property type="entry name" value="SET_SMYD"/>
    <property type="match status" value="1"/>
</dbReference>
<keyword evidence="1" id="KW-0732">Signal</keyword>
<sequence length="465" mass="51990">MPGLSSVIGFKALALSILAVTAHSSPSPLNKKQQCPNHPAGRLETASLPALCPLPGHIGILPDEPANVVSWDFPPKCLSPPPLTKEEKEALAKKEAEELKTKGGPEYLPSKDTSPRIDCLFTSTNFRNGHGISLIAKSTIASNLLSLGSMQDGPLFSVYAQNRELKGKPYKIAPVEGKGLGVVATRKIKRGEIIMTDYPALLIGTGFLANTKPHIGRRMLKQAIKQLPEGTRRKVEGLQRGQERFEVEAILGPNSNTVSIGEEPGERVHVGLFAEAARINHGCRPNAHSRFSERRLTLEIMSHVAIEPGEEIVMSYVPITTPRDERRAYLKSHWHFTCTCPLCQGTPETIDESELFRRRQKDLKETIEDARKNGFYQDAINMSRDWLQFAEWDSVPPLEAEFHDSLADLYFRNEDQRNATRYARMAYDGWVRFGSVDDEKLEAAREFLDRVERVNEEVRERTGSV</sequence>
<dbReference type="Pfam" id="PF00856">
    <property type="entry name" value="SET"/>
    <property type="match status" value="1"/>
</dbReference>
<evidence type="ECO:0000256" key="1">
    <source>
        <dbReference type="SAM" id="SignalP"/>
    </source>
</evidence>
<keyword evidence="4" id="KW-1185">Reference proteome</keyword>
<evidence type="ECO:0000313" key="3">
    <source>
        <dbReference type="EMBL" id="KAK4184246.1"/>
    </source>
</evidence>
<dbReference type="SMART" id="SM00317">
    <property type="entry name" value="SET"/>
    <property type="match status" value="1"/>
</dbReference>
<feature type="chain" id="PRO_5042966622" description="SET domain-containing protein" evidence="1">
    <location>
        <begin position="25"/>
        <end position="465"/>
    </location>
</feature>
<feature type="domain" description="SET" evidence="2">
    <location>
        <begin position="168"/>
        <end position="317"/>
    </location>
</feature>
<dbReference type="InterPro" id="IPR046341">
    <property type="entry name" value="SET_dom_sf"/>
</dbReference>
<dbReference type="PANTHER" id="PTHR47332:SF6">
    <property type="entry name" value="SET DOMAIN-CONTAINING PROTEIN"/>
    <property type="match status" value="1"/>
</dbReference>
<dbReference type="Gene3D" id="1.25.40.10">
    <property type="entry name" value="Tetratricopeptide repeat domain"/>
    <property type="match status" value="1"/>
</dbReference>
<name>A0AAN6WMW8_9PEZI</name>
<feature type="signal peptide" evidence="1">
    <location>
        <begin position="1"/>
        <end position="24"/>
    </location>
</feature>
<reference evidence="3" key="1">
    <citation type="journal article" date="2023" name="Mol. Phylogenet. Evol.">
        <title>Genome-scale phylogeny and comparative genomics of the fungal order Sordariales.</title>
        <authorList>
            <person name="Hensen N."/>
            <person name="Bonometti L."/>
            <person name="Westerberg I."/>
            <person name="Brannstrom I.O."/>
            <person name="Guillou S."/>
            <person name="Cros-Aarteil S."/>
            <person name="Calhoun S."/>
            <person name="Haridas S."/>
            <person name="Kuo A."/>
            <person name="Mondo S."/>
            <person name="Pangilinan J."/>
            <person name="Riley R."/>
            <person name="LaButti K."/>
            <person name="Andreopoulos B."/>
            <person name="Lipzen A."/>
            <person name="Chen C."/>
            <person name="Yan M."/>
            <person name="Daum C."/>
            <person name="Ng V."/>
            <person name="Clum A."/>
            <person name="Steindorff A."/>
            <person name="Ohm R.A."/>
            <person name="Martin F."/>
            <person name="Silar P."/>
            <person name="Natvig D.O."/>
            <person name="Lalanne C."/>
            <person name="Gautier V."/>
            <person name="Ament-Velasquez S.L."/>
            <person name="Kruys A."/>
            <person name="Hutchinson M.I."/>
            <person name="Powell A.J."/>
            <person name="Barry K."/>
            <person name="Miller A.N."/>
            <person name="Grigoriev I.V."/>
            <person name="Debuchy R."/>
            <person name="Gladieux P."/>
            <person name="Hiltunen Thoren M."/>
            <person name="Johannesson H."/>
        </authorList>
    </citation>
    <scope>NUCLEOTIDE SEQUENCE</scope>
    <source>
        <strain evidence="3">PSN309</strain>
    </source>
</reference>
<dbReference type="PANTHER" id="PTHR47332">
    <property type="entry name" value="SET DOMAIN-CONTAINING PROTEIN 5"/>
    <property type="match status" value="1"/>
</dbReference>
<organism evidence="3 4">
    <name type="scientific">Podospora australis</name>
    <dbReference type="NCBI Taxonomy" id="1536484"/>
    <lineage>
        <taxon>Eukaryota</taxon>
        <taxon>Fungi</taxon>
        <taxon>Dikarya</taxon>
        <taxon>Ascomycota</taxon>
        <taxon>Pezizomycotina</taxon>
        <taxon>Sordariomycetes</taxon>
        <taxon>Sordariomycetidae</taxon>
        <taxon>Sordariales</taxon>
        <taxon>Podosporaceae</taxon>
        <taxon>Podospora</taxon>
    </lineage>
</organism>
<accession>A0AAN6WMW8</accession>
<dbReference type="AlphaFoldDB" id="A0AAN6WMW8"/>
<protein>
    <recommendedName>
        <fullName evidence="2">SET domain-containing protein</fullName>
    </recommendedName>
</protein>
<gene>
    <name evidence="3" type="ORF">QBC35DRAFT_441840</name>
</gene>
<evidence type="ECO:0000313" key="4">
    <source>
        <dbReference type="Proteomes" id="UP001302126"/>
    </source>
</evidence>
<dbReference type="PROSITE" id="PS50280">
    <property type="entry name" value="SET"/>
    <property type="match status" value="1"/>
</dbReference>